<reference evidence="2" key="1">
    <citation type="submission" date="2017-07" db="EMBL/GenBank/DDBJ databases">
        <title>Taro Niue Genome Assembly and Annotation.</title>
        <authorList>
            <person name="Atibalentja N."/>
            <person name="Keating K."/>
            <person name="Fields C.J."/>
        </authorList>
    </citation>
    <scope>NUCLEOTIDE SEQUENCE</scope>
    <source>
        <strain evidence="2">Niue_2</strain>
        <tissue evidence="2">Leaf</tissue>
    </source>
</reference>
<dbReference type="EMBL" id="NMUH01016713">
    <property type="protein sequence ID" value="MQM23528.1"/>
    <property type="molecule type" value="Genomic_DNA"/>
</dbReference>
<dbReference type="AlphaFoldDB" id="A0A843XTX3"/>
<feature type="transmembrane region" description="Helical" evidence="1">
    <location>
        <begin position="102"/>
        <end position="125"/>
    </location>
</feature>
<feature type="transmembrane region" description="Helical" evidence="1">
    <location>
        <begin position="41"/>
        <end position="62"/>
    </location>
</feature>
<keyword evidence="1" id="KW-1133">Transmembrane helix</keyword>
<sequence>LGFGFGFGFDFDFDFDFGFGFGFDFGFVFAFDMNLGFELDITYHGGLLPTFCGLLAIDMAYLDGFLAMDLGFGFGIAYLYGLLAMDLRFEFCWLWFRLPFGLLVMVLVLVEVVGQEFTFWSIVQFQVLPIERRKRHITFVVDESVCTSLVKSRVGSELKQNLLLFCLSWRPRGGRRLLASRFMDVDFLNLAAVVVDVYAGAHSHSLSPQLAAPESLKLPTGTEEWLDDRGTRGVAELREETSRRGAIRVGARGGLGVNREFAGDSNAF</sequence>
<protein>
    <submittedName>
        <fullName evidence="2">Uncharacterized protein</fullName>
    </submittedName>
</protein>
<feature type="non-terminal residue" evidence="2">
    <location>
        <position position="1"/>
    </location>
</feature>
<evidence type="ECO:0000256" key="1">
    <source>
        <dbReference type="SAM" id="Phobius"/>
    </source>
</evidence>
<gene>
    <name evidence="2" type="ORF">Taro_056593</name>
</gene>
<organism evidence="2 3">
    <name type="scientific">Colocasia esculenta</name>
    <name type="common">Wild taro</name>
    <name type="synonym">Arum esculentum</name>
    <dbReference type="NCBI Taxonomy" id="4460"/>
    <lineage>
        <taxon>Eukaryota</taxon>
        <taxon>Viridiplantae</taxon>
        <taxon>Streptophyta</taxon>
        <taxon>Embryophyta</taxon>
        <taxon>Tracheophyta</taxon>
        <taxon>Spermatophyta</taxon>
        <taxon>Magnoliopsida</taxon>
        <taxon>Liliopsida</taxon>
        <taxon>Araceae</taxon>
        <taxon>Aroideae</taxon>
        <taxon>Colocasieae</taxon>
        <taxon>Colocasia</taxon>
    </lineage>
</organism>
<keyword evidence="1" id="KW-0812">Transmembrane</keyword>
<evidence type="ECO:0000313" key="2">
    <source>
        <dbReference type="EMBL" id="MQM23528.1"/>
    </source>
</evidence>
<name>A0A843XTX3_COLES</name>
<keyword evidence="1" id="KW-0472">Membrane</keyword>
<comment type="caution">
    <text evidence="2">The sequence shown here is derived from an EMBL/GenBank/DDBJ whole genome shotgun (WGS) entry which is preliminary data.</text>
</comment>
<dbReference type="Proteomes" id="UP000652761">
    <property type="component" value="Unassembled WGS sequence"/>
</dbReference>
<proteinExistence type="predicted"/>
<keyword evidence="3" id="KW-1185">Reference proteome</keyword>
<accession>A0A843XTX3</accession>
<evidence type="ECO:0000313" key="3">
    <source>
        <dbReference type="Proteomes" id="UP000652761"/>
    </source>
</evidence>